<protein>
    <submittedName>
        <fullName evidence="1">Uncharacterized protein</fullName>
    </submittedName>
</protein>
<dbReference type="EMBL" id="CAJOBC010160626">
    <property type="protein sequence ID" value="CAF4696791.1"/>
    <property type="molecule type" value="Genomic_DNA"/>
</dbReference>
<dbReference type="AlphaFoldDB" id="A0A8S3A4J7"/>
<gene>
    <name evidence="1" type="ORF">SRO942_LOCUS51339</name>
</gene>
<name>A0A8S3A4J7_9BILA</name>
<dbReference type="Proteomes" id="UP000681722">
    <property type="component" value="Unassembled WGS sequence"/>
</dbReference>
<comment type="caution">
    <text evidence="1">The sequence shown here is derived from an EMBL/GenBank/DDBJ whole genome shotgun (WGS) entry which is preliminary data.</text>
</comment>
<accession>A0A8S3A4J7</accession>
<proteinExistence type="predicted"/>
<organism evidence="1 2">
    <name type="scientific">Didymodactylos carnosus</name>
    <dbReference type="NCBI Taxonomy" id="1234261"/>
    <lineage>
        <taxon>Eukaryota</taxon>
        <taxon>Metazoa</taxon>
        <taxon>Spiralia</taxon>
        <taxon>Gnathifera</taxon>
        <taxon>Rotifera</taxon>
        <taxon>Eurotatoria</taxon>
        <taxon>Bdelloidea</taxon>
        <taxon>Philodinida</taxon>
        <taxon>Philodinidae</taxon>
        <taxon>Didymodactylos</taxon>
    </lineage>
</organism>
<evidence type="ECO:0000313" key="2">
    <source>
        <dbReference type="Proteomes" id="UP000681722"/>
    </source>
</evidence>
<dbReference type="OrthoDB" id="10086266at2759"/>
<evidence type="ECO:0000313" key="1">
    <source>
        <dbReference type="EMBL" id="CAF4696791.1"/>
    </source>
</evidence>
<feature type="non-terminal residue" evidence="1">
    <location>
        <position position="72"/>
    </location>
</feature>
<reference evidence="1" key="1">
    <citation type="submission" date="2021-02" db="EMBL/GenBank/DDBJ databases">
        <authorList>
            <person name="Nowell W R."/>
        </authorList>
    </citation>
    <scope>NUCLEOTIDE SEQUENCE</scope>
</reference>
<sequence length="72" mass="8608">MEENTNPKLFEDIDAWEIDAIGKVKETAEQVRQELRQILNAPLKQLKCLTDDIQREKDYSEFDLERWRNDIA</sequence>